<dbReference type="InterPro" id="IPR003775">
    <property type="entry name" value="Flagellar_assembly_factor_FliW"/>
</dbReference>
<keyword evidence="4" id="KW-0143">Chaperone</keyword>
<keyword evidence="3 4" id="KW-0810">Translation regulation</keyword>
<dbReference type="SUPFAM" id="SSF141457">
    <property type="entry name" value="BH3618-like"/>
    <property type="match status" value="1"/>
</dbReference>
<reference evidence="5 6" key="1">
    <citation type="journal article" date="2010" name="Proc. Natl. Acad. Sci. U.S.A.">
        <title>A Nitrospira metagenome illuminates the physiology and evolution of globally important nitrite-oxidizing bacteria.</title>
        <authorList>
            <person name="Lucker S."/>
            <person name="Wagner M."/>
            <person name="Maixner F."/>
            <person name="Pelletier E."/>
            <person name="Koch H."/>
            <person name="Vacherie B."/>
            <person name="Rattei T."/>
            <person name="Sinninghe Damste J."/>
            <person name="Spieck E."/>
            <person name="Le Paslier D."/>
            <person name="Daims H."/>
        </authorList>
    </citation>
    <scope>NUCLEOTIDE SEQUENCE [LARGE SCALE GENOMIC DNA]</scope>
</reference>
<evidence type="ECO:0000313" key="6">
    <source>
        <dbReference type="Proteomes" id="UP000001660"/>
    </source>
</evidence>
<keyword evidence="5" id="KW-0969">Cilium</keyword>
<keyword evidence="5" id="KW-0966">Cell projection</keyword>
<name>D8PFJ8_9BACT</name>
<comment type="subcellular location">
    <subcellularLocation>
        <location evidence="4">Cytoplasm</location>
    </subcellularLocation>
</comment>
<dbReference type="Gene3D" id="2.30.290.10">
    <property type="entry name" value="BH3618-like"/>
    <property type="match status" value="1"/>
</dbReference>
<dbReference type="EMBL" id="FP929003">
    <property type="protein sequence ID" value="CBK42035.1"/>
    <property type="molecule type" value="Genomic_DNA"/>
</dbReference>
<keyword evidence="1 4" id="KW-0963">Cytoplasm</keyword>
<evidence type="ECO:0000256" key="1">
    <source>
        <dbReference type="ARBA" id="ARBA00022490"/>
    </source>
</evidence>
<evidence type="ECO:0000256" key="4">
    <source>
        <dbReference type="HAMAP-Rule" id="MF_01185"/>
    </source>
</evidence>
<dbReference type="GO" id="GO:0006417">
    <property type="term" value="P:regulation of translation"/>
    <property type="evidence" value="ECO:0007669"/>
    <property type="project" value="UniProtKB-KW"/>
</dbReference>
<dbReference type="GO" id="GO:0044780">
    <property type="term" value="P:bacterial-type flagellum assembly"/>
    <property type="evidence" value="ECO:0007669"/>
    <property type="project" value="UniProtKB-UniRule"/>
</dbReference>
<keyword evidence="5" id="KW-0282">Flagellum</keyword>
<dbReference type="STRING" id="330214.NIDE2322"/>
<dbReference type="InterPro" id="IPR024046">
    <property type="entry name" value="Flagellar_assmbl_FliW_dom_sf"/>
</dbReference>
<evidence type="ECO:0000256" key="3">
    <source>
        <dbReference type="ARBA" id="ARBA00022845"/>
    </source>
</evidence>
<comment type="subunit">
    <text evidence="4">Interacts with translational regulator CsrA and flagellin(s).</text>
</comment>
<dbReference type="Pfam" id="PF02623">
    <property type="entry name" value="FliW"/>
    <property type="match status" value="1"/>
</dbReference>
<dbReference type="PANTHER" id="PTHR39190">
    <property type="entry name" value="FLAGELLAR ASSEMBLY FACTOR FLIW"/>
    <property type="match status" value="1"/>
</dbReference>
<dbReference type="AlphaFoldDB" id="D8PFJ8"/>
<evidence type="ECO:0000313" key="5">
    <source>
        <dbReference type="EMBL" id="CBK42035.1"/>
    </source>
</evidence>
<dbReference type="GO" id="GO:0005737">
    <property type="term" value="C:cytoplasm"/>
    <property type="evidence" value="ECO:0007669"/>
    <property type="project" value="UniProtKB-SubCell"/>
</dbReference>
<accession>D8PFJ8</accession>
<evidence type="ECO:0000256" key="2">
    <source>
        <dbReference type="ARBA" id="ARBA00022795"/>
    </source>
</evidence>
<protein>
    <recommendedName>
        <fullName evidence="4">Flagellar assembly factor FliW</fullName>
    </recommendedName>
</protein>
<keyword evidence="2 4" id="KW-1005">Bacterial flagellum biogenesis</keyword>
<comment type="similarity">
    <text evidence="4">Belongs to the FliW family.</text>
</comment>
<comment type="function">
    <text evidence="4">Acts as an anti-CsrA protein, binds CsrA and prevents it from repressing translation of its target genes, one of which is flagellin. Binds to flagellin and participates in the assembly of the flagellum.</text>
</comment>
<sequence length="158" mass="17840">MKCRSTRFGNFEVHDDTLLVFPSGILGFPEWSKYVLLDHDTEAPFKWLQCVEEPQLAFVILDPAFFKPDYQIEVSLDALIEIQKQDSDELSVVTILTIPSDDPTAVTANLRGPLVMNHRTRLCKQLVLSEEWPTRYPLFSAAPAQRPSPAAPLQATAR</sequence>
<dbReference type="HAMAP" id="MF_01185">
    <property type="entry name" value="FliW"/>
    <property type="match status" value="1"/>
</dbReference>
<proteinExistence type="inferred from homology"/>
<dbReference type="PANTHER" id="PTHR39190:SF1">
    <property type="entry name" value="FLAGELLAR ASSEMBLY FACTOR FLIW"/>
    <property type="match status" value="1"/>
</dbReference>
<dbReference type="HOGENOM" id="CLU_112356_0_0_0"/>
<keyword evidence="6" id="KW-1185">Reference proteome</keyword>
<gene>
    <name evidence="4 5" type="primary">fliW</name>
    <name evidence="5" type="ORF">NIDE2322</name>
</gene>
<dbReference type="eggNOG" id="COG1699">
    <property type="taxonomic scope" value="Bacteria"/>
</dbReference>
<dbReference type="OrthoDB" id="9801235at2"/>
<dbReference type="Proteomes" id="UP000001660">
    <property type="component" value="Chromosome"/>
</dbReference>
<dbReference type="KEGG" id="nde:NIDE2322"/>
<organism evidence="5 6">
    <name type="scientific">Nitrospira defluvii</name>
    <dbReference type="NCBI Taxonomy" id="330214"/>
    <lineage>
        <taxon>Bacteria</taxon>
        <taxon>Pseudomonadati</taxon>
        <taxon>Nitrospirota</taxon>
        <taxon>Nitrospiria</taxon>
        <taxon>Nitrospirales</taxon>
        <taxon>Nitrospiraceae</taxon>
        <taxon>Nitrospira</taxon>
    </lineage>
</organism>